<protein>
    <submittedName>
        <fullName evidence="2">Protein kinase-like domain containing protein</fullName>
    </submittedName>
</protein>
<organism evidence="2 3">
    <name type="scientific">Parasponia andersonii</name>
    <name type="common">Sponia andersonii</name>
    <dbReference type="NCBI Taxonomy" id="3476"/>
    <lineage>
        <taxon>Eukaryota</taxon>
        <taxon>Viridiplantae</taxon>
        <taxon>Streptophyta</taxon>
        <taxon>Embryophyta</taxon>
        <taxon>Tracheophyta</taxon>
        <taxon>Spermatophyta</taxon>
        <taxon>Magnoliopsida</taxon>
        <taxon>eudicotyledons</taxon>
        <taxon>Gunneridae</taxon>
        <taxon>Pentapetalae</taxon>
        <taxon>rosids</taxon>
        <taxon>fabids</taxon>
        <taxon>Rosales</taxon>
        <taxon>Cannabaceae</taxon>
        <taxon>Parasponia</taxon>
    </lineage>
</organism>
<proteinExistence type="predicted"/>
<dbReference type="AlphaFoldDB" id="A0A2P5E4Z1"/>
<accession>A0A2P5E4Z1</accession>
<evidence type="ECO:0000313" key="3">
    <source>
        <dbReference type="Proteomes" id="UP000237105"/>
    </source>
</evidence>
<dbReference type="STRING" id="3476.A0A2P5E4Z1"/>
<keyword evidence="2" id="KW-0808">Transferase</keyword>
<dbReference type="EMBL" id="JXTB01000001">
    <property type="protein sequence ID" value="PON80625.1"/>
    <property type="molecule type" value="Genomic_DNA"/>
</dbReference>
<evidence type="ECO:0000256" key="1">
    <source>
        <dbReference type="ARBA" id="ARBA00022729"/>
    </source>
</evidence>
<keyword evidence="1" id="KW-0732">Signal</keyword>
<dbReference type="PANTHER" id="PTHR47976:SF30">
    <property type="entry name" value="RECEPTOR-LIKE SERINE_THREONINE-PROTEIN KINASE"/>
    <property type="match status" value="1"/>
</dbReference>
<dbReference type="Proteomes" id="UP000237105">
    <property type="component" value="Unassembled WGS sequence"/>
</dbReference>
<name>A0A2P5E4Z1_PARAD</name>
<dbReference type="Gene3D" id="1.10.510.10">
    <property type="entry name" value="Transferase(Phosphotransferase) domain 1"/>
    <property type="match status" value="2"/>
</dbReference>
<sequence length="238" mass="27316">MTGWIMIFSNEYHQKLKGDSHTTSYVPLYQISLSCWGKVDFDLILNNGTLFAFKRLQTRHRTQGFLAEVEIIGNIHHINLNLDAAFDCNTRKKIMIDIAKGLTYLHEECRHKIAHLEGYQAPKWQHSRISMKADVFSFGIILLEISCGKKVLDYFQPPSDVHLLSLLGKKASENRLRDMVDCRSEDIQNQVDKAIDTMRLGTWCVDGDYNGGPLMSTVVKILEDWMPLKLINNRTDLS</sequence>
<dbReference type="InterPro" id="IPR011009">
    <property type="entry name" value="Kinase-like_dom_sf"/>
</dbReference>
<dbReference type="GO" id="GO:0016301">
    <property type="term" value="F:kinase activity"/>
    <property type="evidence" value="ECO:0007669"/>
    <property type="project" value="UniProtKB-KW"/>
</dbReference>
<dbReference type="PANTHER" id="PTHR47976">
    <property type="entry name" value="G-TYPE LECTIN S-RECEPTOR-LIKE SERINE/THREONINE-PROTEIN KINASE SD2-5"/>
    <property type="match status" value="1"/>
</dbReference>
<keyword evidence="2" id="KW-0418">Kinase</keyword>
<reference evidence="3" key="1">
    <citation type="submission" date="2016-06" db="EMBL/GenBank/DDBJ databases">
        <title>Parallel loss of symbiosis genes in relatives of nitrogen-fixing non-legume Parasponia.</title>
        <authorList>
            <person name="Van Velzen R."/>
            <person name="Holmer R."/>
            <person name="Bu F."/>
            <person name="Rutten L."/>
            <person name="Van Zeijl A."/>
            <person name="Liu W."/>
            <person name="Santuari L."/>
            <person name="Cao Q."/>
            <person name="Sharma T."/>
            <person name="Shen D."/>
            <person name="Roswanjaya Y."/>
            <person name="Wardhani T."/>
            <person name="Kalhor M.S."/>
            <person name="Jansen J."/>
            <person name="Van den Hoogen J."/>
            <person name="Gungor B."/>
            <person name="Hartog M."/>
            <person name="Hontelez J."/>
            <person name="Verver J."/>
            <person name="Yang W.-C."/>
            <person name="Schijlen E."/>
            <person name="Repin R."/>
            <person name="Schilthuizen M."/>
            <person name="Schranz E."/>
            <person name="Heidstra R."/>
            <person name="Miyata K."/>
            <person name="Fedorova E."/>
            <person name="Kohlen W."/>
            <person name="Bisseling T."/>
            <person name="Smit S."/>
            <person name="Geurts R."/>
        </authorList>
    </citation>
    <scope>NUCLEOTIDE SEQUENCE [LARGE SCALE GENOMIC DNA]</scope>
    <source>
        <strain evidence="3">cv. WU1-14</strain>
    </source>
</reference>
<dbReference type="InterPro" id="IPR051343">
    <property type="entry name" value="G-type_lectin_kinases/EP1-like"/>
</dbReference>
<comment type="caution">
    <text evidence="2">The sequence shown here is derived from an EMBL/GenBank/DDBJ whole genome shotgun (WGS) entry which is preliminary data.</text>
</comment>
<gene>
    <name evidence="2" type="ORF">PanWU01x14_001810</name>
</gene>
<evidence type="ECO:0000313" key="2">
    <source>
        <dbReference type="EMBL" id="PON80625.1"/>
    </source>
</evidence>
<dbReference type="SUPFAM" id="SSF56112">
    <property type="entry name" value="Protein kinase-like (PK-like)"/>
    <property type="match status" value="1"/>
</dbReference>
<dbReference type="OrthoDB" id="4062651at2759"/>
<keyword evidence="3" id="KW-1185">Reference proteome</keyword>